<dbReference type="OrthoDB" id="10457851at2759"/>
<evidence type="ECO:0000256" key="2">
    <source>
        <dbReference type="SAM" id="Phobius"/>
    </source>
</evidence>
<proteinExistence type="predicted"/>
<keyword evidence="4" id="KW-1185">Reference proteome</keyword>
<organism evidence="3 4">
    <name type="scientific">Ancylostoma caninum</name>
    <name type="common">Dog hookworm</name>
    <dbReference type="NCBI Taxonomy" id="29170"/>
    <lineage>
        <taxon>Eukaryota</taxon>
        <taxon>Metazoa</taxon>
        <taxon>Ecdysozoa</taxon>
        <taxon>Nematoda</taxon>
        <taxon>Chromadorea</taxon>
        <taxon>Rhabditida</taxon>
        <taxon>Rhabditina</taxon>
        <taxon>Rhabditomorpha</taxon>
        <taxon>Strongyloidea</taxon>
        <taxon>Ancylostomatidae</taxon>
        <taxon>Ancylostomatinae</taxon>
        <taxon>Ancylostoma</taxon>
    </lineage>
</organism>
<evidence type="ECO:0000256" key="1">
    <source>
        <dbReference type="SAM" id="MobiDB-lite"/>
    </source>
</evidence>
<feature type="region of interest" description="Disordered" evidence="1">
    <location>
        <begin position="45"/>
        <end position="65"/>
    </location>
</feature>
<comment type="caution">
    <text evidence="3">The sequence shown here is derived from an EMBL/GenBank/DDBJ whole genome shotgun (WGS) entry which is preliminary data.</text>
</comment>
<dbReference type="EMBL" id="JOJR01000037">
    <property type="protein sequence ID" value="RCN49136.1"/>
    <property type="molecule type" value="Genomic_DNA"/>
</dbReference>
<protein>
    <submittedName>
        <fullName evidence="3">Uncharacterized protein</fullName>
    </submittedName>
</protein>
<dbReference type="Proteomes" id="UP000252519">
    <property type="component" value="Unassembled WGS sequence"/>
</dbReference>
<dbReference type="AlphaFoldDB" id="A0A368GXQ7"/>
<keyword evidence="2" id="KW-1133">Transmembrane helix</keyword>
<keyword evidence="2" id="KW-0472">Membrane</keyword>
<gene>
    <name evidence="3" type="ORF">ANCCAN_04708</name>
</gene>
<sequence>MGAVFRYLTAFVYHYYIFNCLFLPSESALVSSSVCVVKGEEAHSPSKALSEGKARNAENQPSEEDVETVNSIASSGVIYQTANDEEDCRSFRSVQSELMDSRTPASPCEALQPKQTVIDHHHPYSNKDAPALSGKRRTSRDPVKIVPEIVSEVCSFCYIMTMTWFLLSFGVSWL</sequence>
<accession>A0A368GXQ7</accession>
<feature type="transmembrane region" description="Helical" evidence="2">
    <location>
        <begin position="145"/>
        <end position="167"/>
    </location>
</feature>
<reference evidence="3 4" key="1">
    <citation type="submission" date="2014-10" db="EMBL/GenBank/DDBJ databases">
        <title>Draft genome of the hookworm Ancylostoma caninum.</title>
        <authorList>
            <person name="Mitreva M."/>
        </authorList>
    </citation>
    <scope>NUCLEOTIDE SEQUENCE [LARGE SCALE GENOMIC DNA]</scope>
    <source>
        <strain evidence="3 4">Baltimore</strain>
    </source>
</reference>
<evidence type="ECO:0000313" key="4">
    <source>
        <dbReference type="Proteomes" id="UP000252519"/>
    </source>
</evidence>
<keyword evidence="2" id="KW-0812">Transmembrane</keyword>
<name>A0A368GXQ7_ANCCA</name>
<feature type="compositionally biased region" description="Basic and acidic residues" evidence="1">
    <location>
        <begin position="45"/>
        <end position="56"/>
    </location>
</feature>
<feature type="region of interest" description="Disordered" evidence="1">
    <location>
        <begin position="119"/>
        <end position="138"/>
    </location>
</feature>
<evidence type="ECO:0000313" key="3">
    <source>
        <dbReference type="EMBL" id="RCN49136.1"/>
    </source>
</evidence>